<dbReference type="RefSeq" id="WP_141460546.1">
    <property type="nucleotide sequence ID" value="NZ_CP038141.1"/>
</dbReference>
<organism evidence="2 3">
    <name type="scientific">Swingsia samuiensis</name>
    <dbReference type="NCBI Taxonomy" id="1293412"/>
    <lineage>
        <taxon>Bacteria</taxon>
        <taxon>Pseudomonadati</taxon>
        <taxon>Pseudomonadota</taxon>
        <taxon>Alphaproteobacteria</taxon>
        <taxon>Acetobacterales</taxon>
        <taxon>Acetobacteraceae</taxon>
        <taxon>Swingsia</taxon>
    </lineage>
</organism>
<feature type="transmembrane region" description="Helical" evidence="1">
    <location>
        <begin position="12"/>
        <end position="30"/>
    </location>
</feature>
<protein>
    <submittedName>
        <fullName evidence="2">Glycerol dehydrogenase</fullName>
    </submittedName>
</protein>
<gene>
    <name evidence="2" type="ORF">E3D00_05150</name>
</gene>
<dbReference type="EMBL" id="CP038141">
    <property type="protein sequence ID" value="QDH17017.1"/>
    <property type="molecule type" value="Genomic_DNA"/>
</dbReference>
<keyword evidence="1" id="KW-0812">Transmembrane</keyword>
<evidence type="ECO:0000313" key="2">
    <source>
        <dbReference type="EMBL" id="QDH17017.1"/>
    </source>
</evidence>
<proteinExistence type="predicted"/>
<feature type="transmembrane region" description="Helical" evidence="1">
    <location>
        <begin position="92"/>
        <end position="113"/>
    </location>
</feature>
<keyword evidence="1" id="KW-1133">Transmembrane helix</keyword>
<accession>A0A4Y6UKW7</accession>
<dbReference type="Proteomes" id="UP000316313">
    <property type="component" value="Chromosome"/>
</dbReference>
<feature type="transmembrane region" description="Helical" evidence="1">
    <location>
        <begin position="68"/>
        <end position="86"/>
    </location>
</feature>
<dbReference type="AlphaFoldDB" id="A0A4Y6UKW7"/>
<keyword evidence="1" id="KW-0472">Membrane</keyword>
<dbReference type="OrthoDB" id="7027411at2"/>
<evidence type="ECO:0000256" key="1">
    <source>
        <dbReference type="SAM" id="Phobius"/>
    </source>
</evidence>
<feature type="transmembrane region" description="Helical" evidence="1">
    <location>
        <begin position="42"/>
        <end position="61"/>
    </location>
</feature>
<keyword evidence="3" id="KW-1185">Reference proteome</keyword>
<evidence type="ECO:0000313" key="3">
    <source>
        <dbReference type="Proteomes" id="UP000316313"/>
    </source>
</evidence>
<reference evidence="2 3" key="1">
    <citation type="submission" date="2019-03" db="EMBL/GenBank/DDBJ databases">
        <title>The complete genome sequence of Swingsia samuiensis NBRC107927(T).</title>
        <authorList>
            <person name="Chua K.-O."/>
            <person name="Chan K.-G."/>
            <person name="See-Too W.-S."/>
        </authorList>
    </citation>
    <scope>NUCLEOTIDE SEQUENCE [LARGE SCALE GENOMIC DNA]</scope>
    <source>
        <strain evidence="2 3">AH83</strain>
    </source>
</reference>
<dbReference type="KEGG" id="ssam:E3D00_05150"/>
<name>A0A4Y6UKW7_9PROT</name>
<sequence>MPEKGSSKTLGWWLVLLLGVFIFVTSVFFIRLGGELAYEGGTTYYIICGVLLLVSSVLTVLGRVSGALLYFIALIYTWIWAFYEIGLDANQLMPRVFGPTLIGILFVFALPALRRMQARRAVKGTV</sequence>